<comment type="similarity">
    <text evidence="5">Belongs to the ligand-gated ion channel (TC 1.A.9) family.</text>
</comment>
<dbReference type="InterPro" id="IPR006202">
    <property type="entry name" value="Neur_chan_lig-bd"/>
</dbReference>
<evidence type="ECO:0000259" key="8">
    <source>
        <dbReference type="Pfam" id="PF02932"/>
    </source>
</evidence>
<evidence type="ECO:0000256" key="6">
    <source>
        <dbReference type="SAM" id="MobiDB-lite"/>
    </source>
</evidence>
<dbReference type="CDD" id="cd19051">
    <property type="entry name" value="LGIC_TM_cation"/>
    <property type="match status" value="1"/>
</dbReference>
<dbReference type="Pfam" id="PF02931">
    <property type="entry name" value="Neur_chan_LBD"/>
    <property type="match status" value="1"/>
</dbReference>
<evidence type="ECO:0000256" key="5">
    <source>
        <dbReference type="RuleBase" id="RU000687"/>
    </source>
</evidence>
<organism evidence="9 10">
    <name type="scientific">Littorina saxatilis</name>
    <dbReference type="NCBI Taxonomy" id="31220"/>
    <lineage>
        <taxon>Eukaryota</taxon>
        <taxon>Metazoa</taxon>
        <taxon>Spiralia</taxon>
        <taxon>Lophotrochozoa</taxon>
        <taxon>Mollusca</taxon>
        <taxon>Gastropoda</taxon>
        <taxon>Caenogastropoda</taxon>
        <taxon>Littorinimorpha</taxon>
        <taxon>Littorinoidea</taxon>
        <taxon>Littorinidae</taxon>
        <taxon>Littorina</taxon>
    </lineage>
</organism>
<keyword evidence="5" id="KW-0407">Ion channel</keyword>
<dbReference type="PRINTS" id="PR00252">
    <property type="entry name" value="NRIONCHANNEL"/>
</dbReference>
<dbReference type="PANTHER" id="PTHR18945">
    <property type="entry name" value="NEUROTRANSMITTER GATED ION CHANNEL"/>
    <property type="match status" value="1"/>
</dbReference>
<evidence type="ECO:0000259" key="7">
    <source>
        <dbReference type="Pfam" id="PF02931"/>
    </source>
</evidence>
<sequence>MAVSVWLASVLLALGLSLVESQTGEDFTKLLSDFPNIDSRVRPVKNYSTVSVVNVSFHLMAILGFDTITQKLSSTGWLQATWSNEYTTWNPDHYGGVRSVSPNPATMWRPKLTLKNTMADLKPMGEDYINLELLPDGTTIWYPGDLLETFCRVDVTYFPFDIQICRWEMFVWGEGLDTVDLQVTTTDIILDTYVGNGEWQLMATQAWRDVRKNSTKPTPYANYEVTLRRRPTLLALTIMLPITVLAFVNVFVFTIPSESGERLSYSITVLLSFGVFMGFVLGSMPSSTENIPIMALNLAGLLVLSAIYVLLCIMSLRFFHRDHHKYPVPSVLKSFVVILETVFCLDQYLPKKNRVKVRQADVSELLDPACNPALVSPALVDIRKGRIVRRMQLVVSNADAMKSDVSDVMKSDVMGKAGAELGDEDDPDKREEASKAKDEMSWPRVSRTLDRLFFRFFGFLVLASNVTMFAVIIFNFRETIRSGLR</sequence>
<comment type="caution">
    <text evidence="9">The sequence shown here is derived from an EMBL/GenBank/DDBJ whole genome shotgun (WGS) entry which is preliminary data.</text>
</comment>
<dbReference type="Gene3D" id="2.70.170.10">
    <property type="entry name" value="Neurotransmitter-gated ion-channel ligand-binding domain"/>
    <property type="match status" value="1"/>
</dbReference>
<dbReference type="Pfam" id="PF02932">
    <property type="entry name" value="Neur_chan_memb"/>
    <property type="match status" value="1"/>
</dbReference>
<keyword evidence="5" id="KW-0406">Ion transport</keyword>
<feature type="signal peptide" evidence="5">
    <location>
        <begin position="1"/>
        <end position="21"/>
    </location>
</feature>
<keyword evidence="3 5" id="KW-1133">Transmembrane helix</keyword>
<feature type="chain" id="PRO_5042670180" evidence="5">
    <location>
        <begin position="22"/>
        <end position="485"/>
    </location>
</feature>
<dbReference type="InterPro" id="IPR018000">
    <property type="entry name" value="Neurotransmitter_ion_chnl_CS"/>
</dbReference>
<dbReference type="SUPFAM" id="SSF90112">
    <property type="entry name" value="Neurotransmitter-gated ion-channel transmembrane pore"/>
    <property type="match status" value="1"/>
</dbReference>
<evidence type="ECO:0000256" key="3">
    <source>
        <dbReference type="ARBA" id="ARBA00022989"/>
    </source>
</evidence>
<keyword evidence="5" id="KW-0813">Transport</keyword>
<dbReference type="GO" id="GO:0004888">
    <property type="term" value="F:transmembrane signaling receptor activity"/>
    <property type="evidence" value="ECO:0007669"/>
    <property type="project" value="InterPro"/>
</dbReference>
<name>A0AAN9BNA6_9CAEN</name>
<dbReference type="FunFam" id="2.70.170.10:FF:000028">
    <property type="entry name" value="AcetylCholine Receptor"/>
    <property type="match status" value="1"/>
</dbReference>
<feature type="compositionally biased region" description="Basic and acidic residues" evidence="6">
    <location>
        <begin position="427"/>
        <end position="437"/>
    </location>
</feature>
<feature type="region of interest" description="Disordered" evidence="6">
    <location>
        <begin position="418"/>
        <end position="437"/>
    </location>
</feature>
<dbReference type="SUPFAM" id="SSF63712">
    <property type="entry name" value="Nicotinic receptor ligand binding domain-like"/>
    <property type="match status" value="1"/>
</dbReference>
<feature type="domain" description="Neurotransmitter-gated ion-channel ligand-binding" evidence="7">
    <location>
        <begin position="37"/>
        <end position="231"/>
    </location>
</feature>
<proteinExistence type="inferred from homology"/>
<keyword evidence="10" id="KW-1185">Reference proteome</keyword>
<evidence type="ECO:0000256" key="2">
    <source>
        <dbReference type="ARBA" id="ARBA00022692"/>
    </source>
</evidence>
<feature type="domain" description="Neurotransmitter-gated ion-channel transmembrane" evidence="8">
    <location>
        <begin position="239"/>
        <end position="469"/>
    </location>
</feature>
<dbReference type="InterPro" id="IPR038050">
    <property type="entry name" value="Neuro_actylchol_rec"/>
</dbReference>
<dbReference type="CDD" id="cd18989">
    <property type="entry name" value="LGIC_ECD_cation"/>
    <property type="match status" value="1"/>
</dbReference>
<gene>
    <name evidence="9" type="ORF">V1264_015958</name>
</gene>
<comment type="subcellular location">
    <subcellularLocation>
        <location evidence="1">Membrane</location>
        <topology evidence="1">Multi-pass membrane protein</topology>
    </subcellularLocation>
</comment>
<dbReference type="GO" id="GO:0016020">
    <property type="term" value="C:membrane"/>
    <property type="evidence" value="ECO:0007669"/>
    <property type="project" value="UniProtKB-SubCell"/>
</dbReference>
<keyword evidence="4 5" id="KW-0472">Membrane</keyword>
<feature type="transmembrane region" description="Helical" evidence="5">
    <location>
        <begin position="452"/>
        <end position="476"/>
    </location>
</feature>
<keyword evidence="5" id="KW-0732">Signal</keyword>
<dbReference type="Gene3D" id="1.20.58.390">
    <property type="entry name" value="Neurotransmitter-gated ion-channel transmembrane domain"/>
    <property type="match status" value="1"/>
</dbReference>
<dbReference type="EMBL" id="JBAMIC010000004">
    <property type="protein sequence ID" value="KAK7108174.1"/>
    <property type="molecule type" value="Genomic_DNA"/>
</dbReference>
<dbReference type="Proteomes" id="UP001374579">
    <property type="component" value="Unassembled WGS sequence"/>
</dbReference>
<dbReference type="InterPro" id="IPR006201">
    <property type="entry name" value="Neur_channel"/>
</dbReference>
<evidence type="ECO:0000313" key="10">
    <source>
        <dbReference type="Proteomes" id="UP001374579"/>
    </source>
</evidence>
<reference evidence="9 10" key="1">
    <citation type="submission" date="2024-02" db="EMBL/GenBank/DDBJ databases">
        <title>Chromosome-scale genome assembly of the rough periwinkle Littorina saxatilis.</title>
        <authorList>
            <person name="De Jode A."/>
            <person name="Faria R."/>
            <person name="Formenti G."/>
            <person name="Sims Y."/>
            <person name="Smith T.P."/>
            <person name="Tracey A."/>
            <person name="Wood J.M.D."/>
            <person name="Zagrodzka Z.B."/>
            <person name="Johannesson K."/>
            <person name="Butlin R.K."/>
            <person name="Leder E.H."/>
        </authorList>
    </citation>
    <scope>NUCLEOTIDE SEQUENCE [LARGE SCALE GENOMIC DNA]</scope>
    <source>
        <strain evidence="9">Snail1</strain>
        <tissue evidence="9">Muscle</tissue>
    </source>
</reference>
<dbReference type="InterPro" id="IPR006029">
    <property type="entry name" value="Neurotrans-gated_channel_TM"/>
</dbReference>
<evidence type="ECO:0000256" key="4">
    <source>
        <dbReference type="ARBA" id="ARBA00023136"/>
    </source>
</evidence>
<protein>
    <submittedName>
        <fullName evidence="9">Uncharacterized protein</fullName>
    </submittedName>
</protein>
<dbReference type="InterPro" id="IPR036734">
    <property type="entry name" value="Neur_chan_lig-bd_sf"/>
</dbReference>
<dbReference type="InterPro" id="IPR036719">
    <property type="entry name" value="Neuro-gated_channel_TM_sf"/>
</dbReference>
<feature type="transmembrane region" description="Helical" evidence="5">
    <location>
        <begin position="233"/>
        <end position="257"/>
    </location>
</feature>
<feature type="transmembrane region" description="Helical" evidence="5">
    <location>
        <begin position="294"/>
        <end position="319"/>
    </location>
</feature>
<dbReference type="PROSITE" id="PS00236">
    <property type="entry name" value="NEUROTR_ION_CHANNEL"/>
    <property type="match status" value="1"/>
</dbReference>
<dbReference type="GO" id="GO:0005230">
    <property type="term" value="F:extracellular ligand-gated monoatomic ion channel activity"/>
    <property type="evidence" value="ECO:0007669"/>
    <property type="project" value="InterPro"/>
</dbReference>
<accession>A0AAN9BNA6</accession>
<evidence type="ECO:0000313" key="9">
    <source>
        <dbReference type="EMBL" id="KAK7108174.1"/>
    </source>
</evidence>
<evidence type="ECO:0000256" key="1">
    <source>
        <dbReference type="ARBA" id="ARBA00004141"/>
    </source>
</evidence>
<keyword evidence="2 5" id="KW-0812">Transmembrane</keyword>
<feature type="transmembrane region" description="Helical" evidence="5">
    <location>
        <begin position="263"/>
        <end position="282"/>
    </location>
</feature>
<dbReference type="AlphaFoldDB" id="A0AAN9BNA6"/>